<evidence type="ECO:0000256" key="3">
    <source>
        <dbReference type="ARBA" id="ARBA00004370"/>
    </source>
</evidence>
<evidence type="ECO:0000256" key="4">
    <source>
        <dbReference type="ARBA" id="ARBA00004496"/>
    </source>
</evidence>
<keyword evidence="10" id="KW-0808">Transferase</keyword>
<dbReference type="GO" id="GO:0016020">
    <property type="term" value="C:membrane"/>
    <property type="evidence" value="ECO:0007669"/>
    <property type="project" value="UniProtKB-SubCell"/>
</dbReference>
<evidence type="ECO:0000256" key="8">
    <source>
        <dbReference type="ARBA" id="ARBA00022490"/>
    </source>
</evidence>
<dbReference type="InterPro" id="IPR004358">
    <property type="entry name" value="Sig_transdc_His_kin-like_C"/>
</dbReference>
<protein>
    <recommendedName>
        <fullName evidence="6">Oxygen sensor histidine kinase NreB</fullName>
        <ecNumber evidence="5">2.7.13.3</ecNumber>
    </recommendedName>
    <alternativeName>
        <fullName evidence="16">Nitrogen regulation protein B</fullName>
    </alternativeName>
</protein>
<comment type="catalytic activity">
    <reaction evidence="1">
        <text>ATP + protein L-histidine = ADP + protein N-phospho-L-histidine.</text>
        <dbReference type="EC" id="2.7.13.3"/>
    </reaction>
</comment>
<organism evidence="19">
    <name type="scientific">Fulvimarina pelagi</name>
    <dbReference type="NCBI Taxonomy" id="217511"/>
    <lineage>
        <taxon>Bacteria</taxon>
        <taxon>Pseudomonadati</taxon>
        <taxon>Pseudomonadota</taxon>
        <taxon>Alphaproteobacteria</taxon>
        <taxon>Hyphomicrobiales</taxon>
        <taxon>Aurantimonadaceae</taxon>
        <taxon>Fulvimarina</taxon>
    </lineage>
</organism>
<evidence type="ECO:0000256" key="15">
    <source>
        <dbReference type="ARBA" id="ARBA00024827"/>
    </source>
</evidence>
<evidence type="ECO:0000256" key="1">
    <source>
        <dbReference type="ARBA" id="ARBA00000085"/>
    </source>
</evidence>
<evidence type="ECO:0000256" key="5">
    <source>
        <dbReference type="ARBA" id="ARBA00012438"/>
    </source>
</evidence>
<dbReference type="EC" id="2.7.13.3" evidence="5"/>
<keyword evidence="13" id="KW-0902">Two-component regulatory system</keyword>
<dbReference type="InterPro" id="IPR036890">
    <property type="entry name" value="HATPase_C_sf"/>
</dbReference>
<dbReference type="Gene3D" id="1.20.5.1930">
    <property type="match status" value="1"/>
</dbReference>
<keyword evidence="9" id="KW-0597">Phosphoprotein</keyword>
<keyword evidence="17" id="KW-1133">Transmembrane helix</keyword>
<evidence type="ECO:0000256" key="9">
    <source>
        <dbReference type="ARBA" id="ARBA00022553"/>
    </source>
</evidence>
<sequence>MSLTIKLAIRLAAVAILALGVALVVVARDTSLAIENDIASTQARVSYQLERMHRGGNGYPIENMLQLSSIDIVLVMTPGTCVLFTQERNEDMSRRLCAGWNIFGEVAPSWFRKGVGAVLGPFDPVVGEVPIYGRDGYGLKTFYDPVAAATRVWQQARLLTGLAAGLAAAIALLSIVAVAHALRPVGSIVRGLDALKNGALETRIPRSGTHEFDQIAAAVDALAQRLELSLEDRRVLMKRLFAVQEEERLNLARDLHDEFGQCLTAAVALTSSIEGNAGPDRPDIARDAATLSRIERRMMETLKGAFSRLRPPDLEEFGLRTSLDALVHEWNASLSGRTRVSLQAPDGLDETPHEVAVAIYRIVQECLTNVARHADASEARVVVAFPEDGLQPSIAVSVSDDGVGCQTMGEEGRGSGLIGMRERVTAFGGRLSIVDTGRGTRIEARLPRNVPLAAAAE</sequence>
<dbReference type="GO" id="GO:0046983">
    <property type="term" value="F:protein dimerization activity"/>
    <property type="evidence" value="ECO:0007669"/>
    <property type="project" value="InterPro"/>
</dbReference>
<keyword evidence="17" id="KW-0812">Transmembrane</keyword>
<feature type="transmembrane region" description="Helical" evidence="17">
    <location>
        <begin position="64"/>
        <end position="85"/>
    </location>
</feature>
<dbReference type="PRINTS" id="PR00344">
    <property type="entry name" value="BCTRLSENSOR"/>
</dbReference>
<evidence type="ECO:0000259" key="18">
    <source>
        <dbReference type="PROSITE" id="PS50885"/>
    </source>
</evidence>
<dbReference type="Pfam" id="PF02518">
    <property type="entry name" value="HATPase_c"/>
    <property type="match status" value="1"/>
</dbReference>
<feature type="transmembrane region" description="Helical" evidence="17">
    <location>
        <begin position="158"/>
        <end position="182"/>
    </location>
</feature>
<comment type="function">
    <text evidence="15">Member of the two-component regulatory system NreB/NreC involved in the control of dissimilatory nitrate/nitrite reduction in response to oxygen. NreB functions as a direct oxygen sensor histidine kinase which is autophosphorylated, in the absence of oxygen, probably at the conserved histidine residue, and transfers its phosphate group probably to a conserved aspartate residue of NreC. NreB/NreC activates the expression of the nitrate (narGHJI) and nitrite (nir) reductase operons, as well as the putative nitrate transporter gene narT.</text>
</comment>
<dbReference type="SMART" id="SM00304">
    <property type="entry name" value="HAMP"/>
    <property type="match status" value="1"/>
</dbReference>
<keyword evidence="11" id="KW-0418">Kinase</keyword>
<keyword evidence="12" id="KW-0408">Iron</keyword>
<feature type="domain" description="HAMP" evidence="18">
    <location>
        <begin position="179"/>
        <end position="231"/>
    </location>
</feature>
<dbReference type="PANTHER" id="PTHR24421:SF58">
    <property type="entry name" value="SIGNAL TRANSDUCTION HISTIDINE-PROTEIN KINASE_PHOSPHATASE UHPB"/>
    <property type="match status" value="1"/>
</dbReference>
<dbReference type="CDD" id="cd16917">
    <property type="entry name" value="HATPase_UhpB-NarQ-NarX-like"/>
    <property type="match status" value="1"/>
</dbReference>
<proteinExistence type="predicted"/>
<dbReference type="InterPro" id="IPR003660">
    <property type="entry name" value="HAMP_dom"/>
</dbReference>
<evidence type="ECO:0000256" key="2">
    <source>
        <dbReference type="ARBA" id="ARBA00001966"/>
    </source>
</evidence>
<keyword evidence="7" id="KW-0479">Metal-binding</keyword>
<feature type="transmembrane region" description="Helical" evidence="17">
    <location>
        <begin position="7"/>
        <end position="27"/>
    </location>
</feature>
<evidence type="ECO:0000256" key="16">
    <source>
        <dbReference type="ARBA" id="ARBA00030800"/>
    </source>
</evidence>
<evidence type="ECO:0000256" key="17">
    <source>
        <dbReference type="SAM" id="Phobius"/>
    </source>
</evidence>
<dbReference type="InterPro" id="IPR003594">
    <property type="entry name" value="HATPase_dom"/>
</dbReference>
<dbReference type="SMART" id="SM00387">
    <property type="entry name" value="HATPase_c"/>
    <property type="match status" value="1"/>
</dbReference>
<dbReference type="GO" id="GO:0000155">
    <property type="term" value="F:phosphorelay sensor kinase activity"/>
    <property type="evidence" value="ECO:0007669"/>
    <property type="project" value="InterPro"/>
</dbReference>
<evidence type="ECO:0000256" key="11">
    <source>
        <dbReference type="ARBA" id="ARBA00022777"/>
    </source>
</evidence>
<name>A0A0P0Z9T9_9HYPH</name>
<evidence type="ECO:0000256" key="14">
    <source>
        <dbReference type="ARBA" id="ARBA00023014"/>
    </source>
</evidence>
<evidence type="ECO:0000256" key="10">
    <source>
        <dbReference type="ARBA" id="ARBA00022679"/>
    </source>
</evidence>
<evidence type="ECO:0000256" key="12">
    <source>
        <dbReference type="ARBA" id="ARBA00023004"/>
    </source>
</evidence>
<dbReference type="EMBL" id="LC066397">
    <property type="protein sequence ID" value="BAT31271.1"/>
    <property type="molecule type" value="Genomic_DNA"/>
</dbReference>
<dbReference type="SUPFAM" id="SSF55874">
    <property type="entry name" value="ATPase domain of HSP90 chaperone/DNA topoisomerase II/histidine kinase"/>
    <property type="match status" value="1"/>
</dbReference>
<dbReference type="Pfam" id="PF00672">
    <property type="entry name" value="HAMP"/>
    <property type="match status" value="1"/>
</dbReference>
<dbReference type="GO" id="GO:0051539">
    <property type="term" value="F:4 iron, 4 sulfur cluster binding"/>
    <property type="evidence" value="ECO:0007669"/>
    <property type="project" value="UniProtKB-KW"/>
</dbReference>
<evidence type="ECO:0000256" key="13">
    <source>
        <dbReference type="ARBA" id="ARBA00023012"/>
    </source>
</evidence>
<dbReference type="RefSeq" id="WP_007065816.1">
    <property type="nucleotide sequence ID" value="NZ_BBWO01000005.1"/>
</dbReference>
<evidence type="ECO:0000313" key="19">
    <source>
        <dbReference type="EMBL" id="BAT31271.1"/>
    </source>
</evidence>
<keyword evidence="14" id="KW-0411">Iron-sulfur</keyword>
<accession>A0A0P0Z9T9</accession>
<dbReference type="Pfam" id="PF07730">
    <property type="entry name" value="HisKA_3"/>
    <property type="match status" value="1"/>
</dbReference>
<keyword evidence="8" id="KW-0963">Cytoplasm</keyword>
<dbReference type="AlphaFoldDB" id="A0A0P0Z9T9"/>
<evidence type="ECO:0000256" key="7">
    <source>
        <dbReference type="ARBA" id="ARBA00022485"/>
    </source>
</evidence>
<dbReference type="Gene3D" id="6.10.340.10">
    <property type="match status" value="1"/>
</dbReference>
<evidence type="ECO:0000256" key="6">
    <source>
        <dbReference type="ARBA" id="ARBA00017322"/>
    </source>
</evidence>
<dbReference type="Gene3D" id="3.30.565.10">
    <property type="entry name" value="Histidine kinase-like ATPase, C-terminal domain"/>
    <property type="match status" value="1"/>
</dbReference>
<comment type="cofactor">
    <cofactor evidence="2">
        <name>[4Fe-4S] cluster</name>
        <dbReference type="ChEBI" id="CHEBI:49883"/>
    </cofactor>
</comment>
<keyword evidence="7" id="KW-0004">4Fe-4S</keyword>
<dbReference type="OrthoDB" id="9778496at2"/>
<dbReference type="PANTHER" id="PTHR24421">
    <property type="entry name" value="NITRATE/NITRITE SENSOR PROTEIN NARX-RELATED"/>
    <property type="match status" value="1"/>
</dbReference>
<dbReference type="InterPro" id="IPR050482">
    <property type="entry name" value="Sensor_HK_TwoCompSys"/>
</dbReference>
<dbReference type="CDD" id="cd06225">
    <property type="entry name" value="HAMP"/>
    <property type="match status" value="1"/>
</dbReference>
<dbReference type="PROSITE" id="PS50885">
    <property type="entry name" value="HAMP"/>
    <property type="match status" value="1"/>
</dbReference>
<dbReference type="GO" id="GO:0005737">
    <property type="term" value="C:cytoplasm"/>
    <property type="evidence" value="ECO:0007669"/>
    <property type="project" value="UniProtKB-SubCell"/>
</dbReference>
<dbReference type="InterPro" id="IPR011712">
    <property type="entry name" value="Sig_transdc_His_kin_sub3_dim/P"/>
</dbReference>
<comment type="subcellular location">
    <subcellularLocation>
        <location evidence="4">Cytoplasm</location>
    </subcellularLocation>
    <subcellularLocation>
        <location evidence="3">Membrane</location>
    </subcellularLocation>
</comment>
<reference evidence="19" key="1">
    <citation type="journal article" date="2015" name="Proc. Natl. Acad. Sci. U.S.A.">
        <title>Bacterial clade with the ribosomal RNA operon on a small plasmid rather than the chromosome.</title>
        <authorList>
            <person name="Anda M."/>
            <person name="Ohtsubo Y."/>
            <person name="Okubo T."/>
            <person name="Sugawara M."/>
            <person name="Nagata Y."/>
            <person name="Tsuda M."/>
            <person name="Minamisawa K."/>
            <person name="Mitsui H."/>
        </authorList>
    </citation>
    <scope>NUCLEOTIDE SEQUENCE</scope>
    <source>
        <strain evidence="19">DSM 15513</strain>
    </source>
</reference>
<keyword evidence="17" id="KW-0472">Membrane</keyword>